<reference evidence="1 2" key="1">
    <citation type="journal article" date="2012" name="Appl. Environ. Microbiol.">
        <title>Characterization of Two Virulent Phages of Lactobacillus plantarum.</title>
        <authorList>
            <person name="Briggiler Marco M."/>
            <person name="Garneau J.E."/>
            <person name="Tremblay D."/>
            <person name="Quiberoni A."/>
            <person name="Moineau S."/>
        </authorList>
    </citation>
    <scope>NUCLEOTIDE SEQUENCE [LARGE SCALE GENOMIC DNA]</scope>
</reference>
<organism evidence="1 2">
    <name type="scientific">Lactobacillus phage ATCC 8014-B2</name>
    <dbReference type="NCBI Taxonomy" id="1225795"/>
    <lineage>
        <taxon>Viruses</taxon>
        <taxon>Duplodnaviria</taxon>
        <taxon>Heunggongvirae</taxon>
        <taxon>Uroviricota</taxon>
        <taxon>Caudoviricetes</taxon>
        <taxon>Tybeckvirinae</taxon>
        <taxon>Douglaswolinvirus</taxon>
        <taxon>Douglaswolinvirus B2</taxon>
    </lineage>
</organism>
<name>K4I231_9CAUD</name>
<accession>K4I231</accession>
<dbReference type="EMBL" id="JX486088">
    <property type="protein sequence ID" value="AFU63162.1"/>
    <property type="molecule type" value="Genomic_DNA"/>
</dbReference>
<keyword evidence="2" id="KW-1185">Reference proteome</keyword>
<evidence type="ECO:0000313" key="2">
    <source>
        <dbReference type="Proteomes" id="UP000008061"/>
    </source>
</evidence>
<proteinExistence type="predicted"/>
<dbReference type="Proteomes" id="UP000008061">
    <property type="component" value="Segment"/>
</dbReference>
<gene>
    <name evidence="1" type="ORF">8014-B2_0095</name>
</gene>
<protein>
    <submittedName>
        <fullName evidence="1">Uncharacterized protein</fullName>
    </submittedName>
</protein>
<sequence length="160" mass="18210">MVRKYLTRNEKTEEETSSFLSPELIDTVSKIMFGSSKKEGTKYLVQFRSAYGGISHKDSMKGAKPITDLYKSLLMFKSKHATVVEINFNDAMLDFRTRKLCVSVSIGIDELNEESSVLAVHPSEVFFIDYDSDDDVKNIKNQVKKAKMIGLFDGDINDYR</sequence>
<evidence type="ECO:0000313" key="1">
    <source>
        <dbReference type="EMBL" id="AFU63162.1"/>
    </source>
</evidence>